<evidence type="ECO:0000313" key="1">
    <source>
        <dbReference type="EMBL" id="CAD7285501.1"/>
    </source>
</evidence>
<dbReference type="EMBL" id="CAJPEX010015751">
    <property type="protein sequence ID" value="CAG0925653.1"/>
    <property type="molecule type" value="Genomic_DNA"/>
</dbReference>
<reference evidence="1" key="1">
    <citation type="submission" date="2020-11" db="EMBL/GenBank/DDBJ databases">
        <authorList>
            <person name="Tran Van P."/>
        </authorList>
    </citation>
    <scope>NUCLEOTIDE SEQUENCE</scope>
</reference>
<dbReference type="EMBL" id="OA897788">
    <property type="protein sequence ID" value="CAD7285501.1"/>
    <property type="molecule type" value="Genomic_DNA"/>
</dbReference>
<protein>
    <submittedName>
        <fullName evidence="1">Uncharacterized protein</fullName>
    </submittedName>
</protein>
<dbReference type="AlphaFoldDB" id="A0A7R9C1F5"/>
<organism evidence="1">
    <name type="scientific">Notodromas monacha</name>
    <dbReference type="NCBI Taxonomy" id="399045"/>
    <lineage>
        <taxon>Eukaryota</taxon>
        <taxon>Metazoa</taxon>
        <taxon>Ecdysozoa</taxon>
        <taxon>Arthropoda</taxon>
        <taxon>Crustacea</taxon>
        <taxon>Oligostraca</taxon>
        <taxon>Ostracoda</taxon>
        <taxon>Podocopa</taxon>
        <taxon>Podocopida</taxon>
        <taxon>Cypridocopina</taxon>
        <taxon>Cypridoidea</taxon>
        <taxon>Cyprididae</taxon>
        <taxon>Notodromas</taxon>
    </lineage>
</organism>
<name>A0A7R9C1F5_9CRUS</name>
<accession>A0A7R9C1F5</accession>
<gene>
    <name evidence="1" type="ORF">NMOB1V02_LOCUS13103</name>
</gene>
<dbReference type="Proteomes" id="UP000678499">
    <property type="component" value="Unassembled WGS sequence"/>
</dbReference>
<proteinExistence type="predicted"/>
<feature type="non-terminal residue" evidence="1">
    <location>
        <position position="1"/>
    </location>
</feature>
<keyword evidence="2" id="KW-1185">Reference proteome</keyword>
<sequence length="91" mass="10164">MQLLSLRKDQVVIMAAALPSCSPNAEVHDMSAVFLDCFGRKEFHRISMSGKGRDVMENDHLLRSPSQPDVLGRIWQMFGLQTDVLGDSLCD</sequence>
<evidence type="ECO:0000313" key="2">
    <source>
        <dbReference type="Proteomes" id="UP000678499"/>
    </source>
</evidence>